<evidence type="ECO:0000313" key="2">
    <source>
        <dbReference type="EMBL" id="WMT03312.1"/>
    </source>
</evidence>
<sequence length="391" mass="42520">MLKLRGMDTTAPGLNIFRAGTHVASNGVRHTFTPEHLRDLVASYDPALSEAPIVIGHPKLDDPAYGWAKTLVLRDDGELYAEPKQVDPEFAEIVNKGRYKKISSSIYLPDSPGNPKPGHYYLKHIGFLGAVPPAVKGLRTAQFAEGDGALEFALETPKALPSLAGVLMDMFQRLRDRTIERDGLERADDLIPSWQIRSLGEIANWSDTHTSYAAADTGEPREPQPNPETDMSQQDTAQFAERERQINEQETALQTREQALKNRERAAVRADAVAFAEGLVTDGKLLPRLKAPVVELLTSLPSDQPLSFAEDGQQVSKAPAAVLREVLDSLPKQIDFSEKSGDANAPAAIDFAAPAGTTVDGERAQLHAKAIAYQQRNQGVSYLQAVKAVGG</sequence>
<evidence type="ECO:0008006" key="4">
    <source>
        <dbReference type="Google" id="ProtNLM"/>
    </source>
</evidence>
<evidence type="ECO:0000256" key="1">
    <source>
        <dbReference type="SAM" id="MobiDB-lite"/>
    </source>
</evidence>
<keyword evidence="3" id="KW-1185">Reference proteome</keyword>
<name>A0ABY9PBT3_9GAMM</name>
<reference evidence="2 3" key="1">
    <citation type="submission" date="2023-08" db="EMBL/GenBank/DDBJ databases">
        <title>The whole genome sequence of Lysobacter yananisis.</title>
        <authorList>
            <person name="Sun H."/>
        </authorList>
    </citation>
    <scope>NUCLEOTIDE SEQUENCE [LARGE SCALE GENOMIC DNA]</scope>
    <source>
        <strain evidence="2 3">SNNU513</strain>
    </source>
</reference>
<dbReference type="RefSeq" id="WP_309152088.1">
    <property type="nucleotide sequence ID" value="NZ_CP133568.1"/>
</dbReference>
<gene>
    <name evidence="2" type="ORF">RDV84_00205</name>
</gene>
<dbReference type="EMBL" id="CP133568">
    <property type="protein sequence ID" value="WMT03312.1"/>
    <property type="molecule type" value="Genomic_DNA"/>
</dbReference>
<feature type="region of interest" description="Disordered" evidence="1">
    <location>
        <begin position="213"/>
        <end position="237"/>
    </location>
</feature>
<organism evidence="2 3">
    <name type="scientific">Lysobacter yananisis</name>
    <dbReference type="NCBI Taxonomy" id="1003114"/>
    <lineage>
        <taxon>Bacteria</taxon>
        <taxon>Pseudomonadati</taxon>
        <taxon>Pseudomonadota</taxon>
        <taxon>Gammaproteobacteria</taxon>
        <taxon>Lysobacterales</taxon>
        <taxon>Lysobacteraceae</taxon>
        <taxon>Lysobacter</taxon>
    </lineage>
</organism>
<protein>
    <recommendedName>
        <fullName evidence="4">Peptidase</fullName>
    </recommendedName>
</protein>
<proteinExistence type="predicted"/>
<feature type="compositionally biased region" description="Polar residues" evidence="1">
    <location>
        <begin position="227"/>
        <end position="237"/>
    </location>
</feature>
<dbReference type="Proteomes" id="UP001229313">
    <property type="component" value="Chromosome"/>
</dbReference>
<accession>A0ABY9PBT3</accession>
<evidence type="ECO:0000313" key="3">
    <source>
        <dbReference type="Proteomes" id="UP001229313"/>
    </source>
</evidence>